<evidence type="ECO:0000256" key="1">
    <source>
        <dbReference type="ARBA" id="ARBA00022527"/>
    </source>
</evidence>
<accession>A0A1I1M6N2</accession>
<evidence type="ECO:0000313" key="5">
    <source>
        <dbReference type="Proteomes" id="UP000199207"/>
    </source>
</evidence>
<feature type="domain" description="Histidine kinase/HSP90-like ATPase" evidence="3">
    <location>
        <begin position="28"/>
        <end position="127"/>
    </location>
</feature>
<dbReference type="PANTHER" id="PTHR35526">
    <property type="entry name" value="ANTI-SIGMA-F FACTOR RSBW-RELATED"/>
    <property type="match status" value="1"/>
</dbReference>
<evidence type="ECO:0000259" key="3">
    <source>
        <dbReference type="Pfam" id="PF13581"/>
    </source>
</evidence>
<dbReference type="Proteomes" id="UP000199207">
    <property type="component" value="Unassembled WGS sequence"/>
</dbReference>
<dbReference type="AlphaFoldDB" id="A0A1I1M6N2"/>
<keyword evidence="4" id="KW-0418">Kinase</keyword>
<dbReference type="PANTHER" id="PTHR35526:SF3">
    <property type="entry name" value="ANTI-SIGMA-F FACTOR RSBW"/>
    <property type="match status" value="1"/>
</dbReference>
<organism evidence="4 5">
    <name type="scientific">Streptomyces aidingensis</name>
    <dbReference type="NCBI Taxonomy" id="910347"/>
    <lineage>
        <taxon>Bacteria</taxon>
        <taxon>Bacillati</taxon>
        <taxon>Actinomycetota</taxon>
        <taxon>Actinomycetes</taxon>
        <taxon>Kitasatosporales</taxon>
        <taxon>Streptomycetaceae</taxon>
        <taxon>Streptomyces</taxon>
    </lineage>
</organism>
<dbReference type="GO" id="GO:0004674">
    <property type="term" value="F:protein serine/threonine kinase activity"/>
    <property type="evidence" value="ECO:0007669"/>
    <property type="project" value="UniProtKB-KW"/>
</dbReference>
<feature type="region of interest" description="Disordered" evidence="2">
    <location>
        <begin position="82"/>
        <end position="102"/>
    </location>
</feature>
<protein>
    <submittedName>
        <fullName evidence="4">Histidine kinase-like ATPase domain-containing protein</fullName>
    </submittedName>
</protein>
<reference evidence="4 5" key="1">
    <citation type="submission" date="2016-10" db="EMBL/GenBank/DDBJ databases">
        <authorList>
            <person name="de Groot N.N."/>
        </authorList>
    </citation>
    <scope>NUCLEOTIDE SEQUENCE [LARGE SCALE GENOMIC DNA]</scope>
    <source>
        <strain evidence="4 5">CGMCC 4.5739</strain>
    </source>
</reference>
<dbReference type="Gene3D" id="3.30.565.10">
    <property type="entry name" value="Histidine kinase-like ATPase, C-terminal domain"/>
    <property type="match status" value="1"/>
</dbReference>
<dbReference type="SUPFAM" id="SSF55874">
    <property type="entry name" value="ATPase domain of HSP90 chaperone/DNA topoisomerase II/histidine kinase"/>
    <property type="match status" value="1"/>
</dbReference>
<proteinExistence type="predicted"/>
<dbReference type="InterPro" id="IPR003594">
    <property type="entry name" value="HATPase_dom"/>
</dbReference>
<keyword evidence="4" id="KW-0808">Transferase</keyword>
<dbReference type="Pfam" id="PF13581">
    <property type="entry name" value="HATPase_c_2"/>
    <property type="match status" value="1"/>
</dbReference>
<dbReference type="InterPro" id="IPR036890">
    <property type="entry name" value="HATPase_C_sf"/>
</dbReference>
<evidence type="ECO:0000313" key="4">
    <source>
        <dbReference type="EMBL" id="SFC78233.1"/>
    </source>
</evidence>
<evidence type="ECO:0000256" key="2">
    <source>
        <dbReference type="SAM" id="MobiDB-lite"/>
    </source>
</evidence>
<dbReference type="OrthoDB" id="3473697at2"/>
<dbReference type="STRING" id="910347.SAMN05421773_10621"/>
<dbReference type="EMBL" id="FOLM01000006">
    <property type="protein sequence ID" value="SFC78233.1"/>
    <property type="molecule type" value="Genomic_DNA"/>
</dbReference>
<keyword evidence="1" id="KW-0723">Serine/threonine-protein kinase</keyword>
<gene>
    <name evidence="4" type="ORF">SAMN05421773_10621</name>
</gene>
<dbReference type="InterPro" id="IPR050267">
    <property type="entry name" value="Anti-sigma-factor_SerPK"/>
</dbReference>
<name>A0A1I1M6N2_9ACTN</name>
<sequence>MMFSSTRRGARLARLLSVQRLDDWGIPYSSSASQTVALLVSELAANAVRHGHIPGRDFQLVLTLEPRRAPDDSAVVRVEVSDARSELRPRLSPPDGSEDEHGRGLLLVEALSTKWGVTERDVGKTVWCEIEVDGAGL</sequence>
<dbReference type="CDD" id="cd16936">
    <property type="entry name" value="HATPase_RsbW-like"/>
    <property type="match status" value="1"/>
</dbReference>
<keyword evidence="5" id="KW-1185">Reference proteome</keyword>